<organism evidence="4 5">
    <name type="scientific">Funneliformis geosporum</name>
    <dbReference type="NCBI Taxonomy" id="1117311"/>
    <lineage>
        <taxon>Eukaryota</taxon>
        <taxon>Fungi</taxon>
        <taxon>Fungi incertae sedis</taxon>
        <taxon>Mucoromycota</taxon>
        <taxon>Glomeromycotina</taxon>
        <taxon>Glomeromycetes</taxon>
        <taxon>Glomerales</taxon>
        <taxon>Glomeraceae</taxon>
        <taxon>Funneliformis</taxon>
    </lineage>
</organism>
<feature type="non-terminal residue" evidence="4">
    <location>
        <position position="139"/>
    </location>
</feature>
<reference evidence="4" key="1">
    <citation type="submission" date="2022-08" db="EMBL/GenBank/DDBJ databases">
        <authorList>
            <person name="Kallberg Y."/>
            <person name="Tangrot J."/>
            <person name="Rosling A."/>
        </authorList>
    </citation>
    <scope>NUCLEOTIDE SEQUENCE</scope>
    <source>
        <strain evidence="4">Wild A</strain>
    </source>
</reference>
<evidence type="ECO:0000256" key="1">
    <source>
        <dbReference type="PROSITE-ProRule" id="PRU00175"/>
    </source>
</evidence>
<proteinExistence type="predicted"/>
<evidence type="ECO:0000256" key="2">
    <source>
        <dbReference type="SAM" id="MobiDB-lite"/>
    </source>
</evidence>
<dbReference type="EMBL" id="CAMKVN010005447">
    <property type="protein sequence ID" value="CAI2188859.1"/>
    <property type="molecule type" value="Genomic_DNA"/>
</dbReference>
<keyword evidence="5" id="KW-1185">Reference proteome</keyword>
<name>A0A9W4X1R7_9GLOM</name>
<protein>
    <submittedName>
        <fullName evidence="4">17718_t:CDS:1</fullName>
    </submittedName>
</protein>
<dbReference type="InterPro" id="IPR013083">
    <property type="entry name" value="Znf_RING/FYVE/PHD"/>
</dbReference>
<dbReference type="PROSITE" id="PS50089">
    <property type="entry name" value="ZF_RING_2"/>
    <property type="match status" value="1"/>
</dbReference>
<dbReference type="AlphaFoldDB" id="A0A9W4X1R7"/>
<feature type="region of interest" description="Disordered" evidence="2">
    <location>
        <begin position="110"/>
        <end position="139"/>
    </location>
</feature>
<dbReference type="InterPro" id="IPR001841">
    <property type="entry name" value="Znf_RING"/>
</dbReference>
<dbReference type="Gene3D" id="3.30.40.10">
    <property type="entry name" value="Zinc/RING finger domain, C3HC4 (zinc finger)"/>
    <property type="match status" value="1"/>
</dbReference>
<accession>A0A9W4X1R7</accession>
<keyword evidence="1" id="KW-0863">Zinc-finger</keyword>
<keyword evidence="1" id="KW-0479">Metal-binding</keyword>
<evidence type="ECO:0000313" key="5">
    <source>
        <dbReference type="Proteomes" id="UP001153678"/>
    </source>
</evidence>
<keyword evidence="1" id="KW-0862">Zinc</keyword>
<sequence>SIENMENLEDSFNVDNPPSMENLSIAEEVVDLNSMEGVTFTERENTHPIVQASKCAKCSQEISTQPSEPLVTFPCCKHIVHFECIEINRKLCPKCPTNYDLEKEGFYISPEIPRKRRRQEGEQKSTRGSRHKPLFPTTA</sequence>
<dbReference type="GO" id="GO:0008270">
    <property type="term" value="F:zinc ion binding"/>
    <property type="evidence" value="ECO:0007669"/>
    <property type="project" value="UniProtKB-KW"/>
</dbReference>
<dbReference type="SUPFAM" id="SSF57850">
    <property type="entry name" value="RING/U-box"/>
    <property type="match status" value="1"/>
</dbReference>
<dbReference type="OrthoDB" id="2424060at2759"/>
<evidence type="ECO:0000313" key="4">
    <source>
        <dbReference type="EMBL" id="CAI2188859.1"/>
    </source>
</evidence>
<dbReference type="Proteomes" id="UP001153678">
    <property type="component" value="Unassembled WGS sequence"/>
</dbReference>
<feature type="domain" description="RING-type" evidence="3">
    <location>
        <begin position="55"/>
        <end position="95"/>
    </location>
</feature>
<gene>
    <name evidence="4" type="ORF">FWILDA_LOCUS13791</name>
</gene>
<evidence type="ECO:0000259" key="3">
    <source>
        <dbReference type="PROSITE" id="PS50089"/>
    </source>
</evidence>
<comment type="caution">
    <text evidence="4">The sequence shown here is derived from an EMBL/GenBank/DDBJ whole genome shotgun (WGS) entry which is preliminary data.</text>
</comment>